<dbReference type="RefSeq" id="XP_033522469.1">
    <property type="nucleotide sequence ID" value="XM_033666779.1"/>
</dbReference>
<feature type="region of interest" description="Disordered" evidence="1">
    <location>
        <begin position="142"/>
        <end position="165"/>
    </location>
</feature>
<feature type="compositionally biased region" description="Polar residues" evidence="1">
    <location>
        <begin position="144"/>
        <end position="158"/>
    </location>
</feature>
<dbReference type="AlphaFoldDB" id="A0A6A6A8B7"/>
<gene>
    <name evidence="2" type="ORF">P153DRAFT_358212</name>
</gene>
<evidence type="ECO:0000256" key="1">
    <source>
        <dbReference type="SAM" id="MobiDB-lite"/>
    </source>
</evidence>
<dbReference type="EMBL" id="ML977509">
    <property type="protein sequence ID" value="KAF2128080.1"/>
    <property type="molecule type" value="Genomic_DNA"/>
</dbReference>
<evidence type="ECO:0000313" key="3">
    <source>
        <dbReference type="Proteomes" id="UP000799771"/>
    </source>
</evidence>
<accession>A0A6A6A8B7</accession>
<proteinExistence type="predicted"/>
<dbReference type="GeneID" id="54407211"/>
<reference evidence="2" key="1">
    <citation type="journal article" date="2020" name="Stud. Mycol.">
        <title>101 Dothideomycetes genomes: a test case for predicting lifestyles and emergence of pathogens.</title>
        <authorList>
            <person name="Haridas S."/>
            <person name="Albert R."/>
            <person name="Binder M."/>
            <person name="Bloem J."/>
            <person name="Labutti K."/>
            <person name="Salamov A."/>
            <person name="Andreopoulos B."/>
            <person name="Baker S."/>
            <person name="Barry K."/>
            <person name="Bills G."/>
            <person name="Bluhm B."/>
            <person name="Cannon C."/>
            <person name="Castanera R."/>
            <person name="Culley D."/>
            <person name="Daum C."/>
            <person name="Ezra D."/>
            <person name="Gonzalez J."/>
            <person name="Henrissat B."/>
            <person name="Kuo A."/>
            <person name="Liang C."/>
            <person name="Lipzen A."/>
            <person name="Lutzoni F."/>
            <person name="Magnuson J."/>
            <person name="Mondo S."/>
            <person name="Nolan M."/>
            <person name="Ohm R."/>
            <person name="Pangilinan J."/>
            <person name="Park H.-J."/>
            <person name="Ramirez L."/>
            <person name="Alfaro M."/>
            <person name="Sun H."/>
            <person name="Tritt A."/>
            <person name="Yoshinaga Y."/>
            <person name="Zwiers L.-H."/>
            <person name="Turgeon B."/>
            <person name="Goodwin S."/>
            <person name="Spatafora J."/>
            <person name="Crous P."/>
            <person name="Grigoriev I."/>
        </authorList>
    </citation>
    <scope>NUCLEOTIDE SEQUENCE</scope>
    <source>
        <strain evidence="2">CBS 119687</strain>
    </source>
</reference>
<name>A0A6A6A8B7_9PLEO</name>
<protein>
    <submittedName>
        <fullName evidence="2">Uncharacterized protein</fullName>
    </submittedName>
</protein>
<organism evidence="2 3">
    <name type="scientific">Dothidotthia symphoricarpi CBS 119687</name>
    <dbReference type="NCBI Taxonomy" id="1392245"/>
    <lineage>
        <taxon>Eukaryota</taxon>
        <taxon>Fungi</taxon>
        <taxon>Dikarya</taxon>
        <taxon>Ascomycota</taxon>
        <taxon>Pezizomycotina</taxon>
        <taxon>Dothideomycetes</taxon>
        <taxon>Pleosporomycetidae</taxon>
        <taxon>Pleosporales</taxon>
        <taxon>Dothidotthiaceae</taxon>
        <taxon>Dothidotthia</taxon>
    </lineage>
</organism>
<dbReference type="Proteomes" id="UP000799771">
    <property type="component" value="Unassembled WGS sequence"/>
</dbReference>
<evidence type="ECO:0000313" key="2">
    <source>
        <dbReference type="EMBL" id="KAF2128080.1"/>
    </source>
</evidence>
<sequence>MSSRFISQRSKKIVTGSRISTPDTRSIAVPQYLHQVSNTQPHQIAPPLVVARRRHAFEPQETLAPRNLHSGRGIIKRKRQTGYQALTFNLHEEYLQHMLPKHVRRQAANKLTIHEIDTAGNQHYIESCIWFKSSEDCARGNISPVDNTPTPNNRTSPKPSIIITL</sequence>
<keyword evidence="3" id="KW-1185">Reference proteome</keyword>